<dbReference type="Pfam" id="PF12804">
    <property type="entry name" value="NTP_transf_3"/>
    <property type="match status" value="1"/>
</dbReference>
<evidence type="ECO:0000313" key="4">
    <source>
        <dbReference type="Proteomes" id="UP000268033"/>
    </source>
</evidence>
<evidence type="ECO:0000256" key="1">
    <source>
        <dbReference type="ARBA" id="ARBA00022842"/>
    </source>
</evidence>
<protein>
    <submittedName>
        <fullName evidence="3">Molybdenum cofactor cytidylyltransferase</fullName>
    </submittedName>
</protein>
<keyword evidence="1" id="KW-0460">Magnesium</keyword>
<dbReference type="InterPro" id="IPR025877">
    <property type="entry name" value="MobA-like_NTP_Trfase"/>
</dbReference>
<dbReference type="Proteomes" id="UP000268033">
    <property type="component" value="Unassembled WGS sequence"/>
</dbReference>
<dbReference type="SUPFAM" id="SSF53448">
    <property type="entry name" value="Nucleotide-diphospho-sugar transferases"/>
    <property type="match status" value="1"/>
</dbReference>
<name>A0A3N1PIQ2_9GAMM</name>
<dbReference type="STRING" id="584787.GCA_001247655_02133"/>
<comment type="caution">
    <text evidence="3">The sequence shown here is derived from an EMBL/GenBank/DDBJ whole genome shotgun (WGS) entry which is preliminary data.</text>
</comment>
<dbReference type="GO" id="GO:0016779">
    <property type="term" value="F:nucleotidyltransferase activity"/>
    <property type="evidence" value="ECO:0007669"/>
    <property type="project" value="UniProtKB-KW"/>
</dbReference>
<feature type="domain" description="MobA-like NTP transferase" evidence="2">
    <location>
        <begin position="8"/>
        <end position="162"/>
    </location>
</feature>
<keyword evidence="4" id="KW-1185">Reference proteome</keyword>
<accession>A0A3N1PIQ2</accession>
<sequence length="185" mass="19142">MADIRIILAAAGLGRRYQAAGGAGNKLEQTIEGAPLFVKALDNALASGLPVQVVTRPEYVNLHAFCQGRQVPVTKVDSTGLGQSIAAGVAASRDADGWLILLADMPAVPSAIIRQVADALSCHDAARPRVKGKPGHPVGFGAKAREGLLALAGDDGAKALLATFKPHFIECNDSGVATDIDLPFR</sequence>
<proteinExistence type="predicted"/>
<evidence type="ECO:0000313" key="3">
    <source>
        <dbReference type="EMBL" id="ROQ27718.1"/>
    </source>
</evidence>
<dbReference type="RefSeq" id="WP_123421475.1">
    <property type="nucleotide sequence ID" value="NZ_RJUL01000004.1"/>
</dbReference>
<keyword evidence="3" id="KW-0548">Nucleotidyltransferase</keyword>
<evidence type="ECO:0000259" key="2">
    <source>
        <dbReference type="Pfam" id="PF12804"/>
    </source>
</evidence>
<dbReference type="AlphaFoldDB" id="A0A3N1PIQ2"/>
<organism evidence="3 4">
    <name type="scientific">Gallaecimonas pentaromativorans</name>
    <dbReference type="NCBI Taxonomy" id="584787"/>
    <lineage>
        <taxon>Bacteria</taxon>
        <taxon>Pseudomonadati</taxon>
        <taxon>Pseudomonadota</taxon>
        <taxon>Gammaproteobacteria</taxon>
        <taxon>Enterobacterales</taxon>
        <taxon>Gallaecimonadaceae</taxon>
        <taxon>Gallaecimonas</taxon>
    </lineage>
</organism>
<keyword evidence="3" id="KW-0808">Transferase</keyword>
<dbReference type="InterPro" id="IPR029044">
    <property type="entry name" value="Nucleotide-diphossugar_trans"/>
</dbReference>
<dbReference type="Gene3D" id="3.90.550.10">
    <property type="entry name" value="Spore Coat Polysaccharide Biosynthesis Protein SpsA, Chain A"/>
    <property type="match status" value="1"/>
</dbReference>
<dbReference type="CDD" id="cd04182">
    <property type="entry name" value="GT_2_like_f"/>
    <property type="match status" value="1"/>
</dbReference>
<dbReference type="PANTHER" id="PTHR43777:SF1">
    <property type="entry name" value="MOLYBDENUM COFACTOR CYTIDYLYLTRANSFERASE"/>
    <property type="match status" value="1"/>
</dbReference>
<gene>
    <name evidence="3" type="ORF">EDC28_104377</name>
</gene>
<reference evidence="3 4" key="1">
    <citation type="submission" date="2018-11" db="EMBL/GenBank/DDBJ databases">
        <title>Genomic Encyclopedia of Type Strains, Phase IV (KMG-IV): sequencing the most valuable type-strain genomes for metagenomic binning, comparative biology and taxonomic classification.</title>
        <authorList>
            <person name="Goeker M."/>
        </authorList>
    </citation>
    <scope>NUCLEOTIDE SEQUENCE [LARGE SCALE GENOMIC DNA]</scope>
    <source>
        <strain evidence="3 4">DSM 21945</strain>
    </source>
</reference>
<dbReference type="EMBL" id="RJUL01000004">
    <property type="protein sequence ID" value="ROQ27718.1"/>
    <property type="molecule type" value="Genomic_DNA"/>
</dbReference>
<dbReference type="PANTHER" id="PTHR43777">
    <property type="entry name" value="MOLYBDENUM COFACTOR CYTIDYLYLTRANSFERASE"/>
    <property type="match status" value="1"/>
</dbReference>